<dbReference type="AlphaFoldDB" id="A0A9J6EV64"/>
<feature type="coiled-coil region" evidence="1">
    <location>
        <begin position="89"/>
        <end position="130"/>
    </location>
</feature>
<evidence type="ECO:0000313" key="4">
    <source>
        <dbReference type="Proteomes" id="UP000821866"/>
    </source>
</evidence>
<organism evidence="3 4">
    <name type="scientific">Rhipicephalus microplus</name>
    <name type="common">Cattle tick</name>
    <name type="synonym">Boophilus microplus</name>
    <dbReference type="NCBI Taxonomy" id="6941"/>
    <lineage>
        <taxon>Eukaryota</taxon>
        <taxon>Metazoa</taxon>
        <taxon>Ecdysozoa</taxon>
        <taxon>Arthropoda</taxon>
        <taxon>Chelicerata</taxon>
        <taxon>Arachnida</taxon>
        <taxon>Acari</taxon>
        <taxon>Parasitiformes</taxon>
        <taxon>Ixodida</taxon>
        <taxon>Ixodoidea</taxon>
        <taxon>Ixodidae</taxon>
        <taxon>Rhipicephalinae</taxon>
        <taxon>Rhipicephalus</taxon>
        <taxon>Boophilus</taxon>
    </lineage>
</organism>
<gene>
    <name evidence="3" type="ORF">HPB51_021636</name>
</gene>
<accession>A0A9J6EV64</accession>
<dbReference type="VEuPathDB" id="VectorBase:LOC119173577"/>
<protein>
    <recommendedName>
        <fullName evidence="5">Transposable element</fullName>
    </recommendedName>
</protein>
<keyword evidence="1" id="KW-0175">Coiled coil</keyword>
<reference evidence="3" key="1">
    <citation type="journal article" date="2020" name="Cell">
        <title>Large-Scale Comparative Analyses of Tick Genomes Elucidate Their Genetic Diversity and Vector Capacities.</title>
        <authorList>
            <consortium name="Tick Genome and Microbiome Consortium (TIGMIC)"/>
            <person name="Jia N."/>
            <person name="Wang J."/>
            <person name="Shi W."/>
            <person name="Du L."/>
            <person name="Sun Y."/>
            <person name="Zhan W."/>
            <person name="Jiang J.F."/>
            <person name="Wang Q."/>
            <person name="Zhang B."/>
            <person name="Ji P."/>
            <person name="Bell-Sakyi L."/>
            <person name="Cui X.M."/>
            <person name="Yuan T.T."/>
            <person name="Jiang B.G."/>
            <person name="Yang W.F."/>
            <person name="Lam T.T."/>
            <person name="Chang Q.C."/>
            <person name="Ding S.J."/>
            <person name="Wang X.J."/>
            <person name="Zhu J.G."/>
            <person name="Ruan X.D."/>
            <person name="Zhao L."/>
            <person name="Wei J.T."/>
            <person name="Ye R.Z."/>
            <person name="Que T.C."/>
            <person name="Du C.H."/>
            <person name="Zhou Y.H."/>
            <person name="Cheng J.X."/>
            <person name="Dai P.F."/>
            <person name="Guo W.B."/>
            <person name="Han X.H."/>
            <person name="Huang E.J."/>
            <person name="Li L.F."/>
            <person name="Wei W."/>
            <person name="Gao Y.C."/>
            <person name="Liu J.Z."/>
            <person name="Shao H.Z."/>
            <person name="Wang X."/>
            <person name="Wang C.C."/>
            <person name="Yang T.C."/>
            <person name="Huo Q.B."/>
            <person name="Li W."/>
            <person name="Chen H.Y."/>
            <person name="Chen S.E."/>
            <person name="Zhou L.G."/>
            <person name="Ni X.B."/>
            <person name="Tian J.H."/>
            <person name="Sheng Y."/>
            <person name="Liu T."/>
            <person name="Pan Y.S."/>
            <person name="Xia L.Y."/>
            <person name="Li J."/>
            <person name="Zhao F."/>
            <person name="Cao W.C."/>
        </authorList>
    </citation>
    <scope>NUCLEOTIDE SEQUENCE</scope>
    <source>
        <strain evidence="3">Rmic-2018</strain>
    </source>
</reference>
<evidence type="ECO:0008006" key="5">
    <source>
        <dbReference type="Google" id="ProtNLM"/>
    </source>
</evidence>
<dbReference type="EMBL" id="JABSTU010000002">
    <property type="protein sequence ID" value="KAH8038079.1"/>
    <property type="molecule type" value="Genomic_DNA"/>
</dbReference>
<feature type="region of interest" description="Disordered" evidence="2">
    <location>
        <begin position="40"/>
        <end position="61"/>
    </location>
</feature>
<evidence type="ECO:0000256" key="2">
    <source>
        <dbReference type="SAM" id="MobiDB-lite"/>
    </source>
</evidence>
<dbReference type="PANTHER" id="PTHR47577">
    <property type="entry name" value="THAP DOMAIN-CONTAINING PROTEIN 6"/>
    <property type="match status" value="1"/>
</dbReference>
<comment type="caution">
    <text evidence="3">The sequence shown here is derived from an EMBL/GenBank/DDBJ whole genome shotgun (WGS) entry which is preliminary data.</text>
</comment>
<dbReference type="PANTHER" id="PTHR47577:SF2">
    <property type="entry name" value="THAP DOMAIN CONTAINING 9"/>
    <property type="match status" value="1"/>
</dbReference>
<feature type="compositionally biased region" description="Basic and acidic residues" evidence="2">
    <location>
        <begin position="51"/>
        <end position="61"/>
    </location>
</feature>
<dbReference type="Proteomes" id="UP000821866">
    <property type="component" value="Chromosome 10"/>
</dbReference>
<evidence type="ECO:0000256" key="1">
    <source>
        <dbReference type="SAM" id="Coils"/>
    </source>
</evidence>
<keyword evidence="4" id="KW-1185">Reference proteome</keyword>
<name>A0A9J6EV64_RHIMP</name>
<sequence>MPGCCAYQCSSRSEKGLHFTNDQFEPKVLEAHGLKKLKPNAIPTLFSHRPPPKERKPPSKRLEIRKKCSKKRLTSELLSACQEAIQGRIAELERLQEATARKLALARKRYLKSEEEKEEIKKRLKGLFNDDQMRPMERLSAQGARWEADTLVKSLQLRLACGSRGYELLREFGYPLPSDRTLQRHIQHVKFRPGLLRDMLEPLRAKISIGAPTNAPWKPIQTGITVATLTALDPQSTMLDKYNFSNFLLSRLSQDPLENLFSTLRSKNPIPRLYEFKCSLRSATLAQFLRPSKNASYSDDGAFMLLSLEDQPNNEGQEQVQLPDDLLDLTSEADQSIEYLAGYVVSKLLKRLHCENCRAALVSDKAPAKLISLKNFSESGLALVNPSPAVVEILKVTENLFRSNREALIKNTVTAVELQAAVPRSISIVTCFPACHEIIKDIVGVYAKLRIHILVRNEASKIVPATNGKCASKSVGMHVAAANIR</sequence>
<evidence type="ECO:0000313" key="3">
    <source>
        <dbReference type="EMBL" id="KAH8038079.1"/>
    </source>
</evidence>
<proteinExistence type="predicted"/>
<reference evidence="3" key="2">
    <citation type="submission" date="2021-09" db="EMBL/GenBank/DDBJ databases">
        <authorList>
            <person name="Jia N."/>
            <person name="Wang J."/>
            <person name="Shi W."/>
            <person name="Du L."/>
            <person name="Sun Y."/>
            <person name="Zhan W."/>
            <person name="Jiang J."/>
            <person name="Wang Q."/>
            <person name="Zhang B."/>
            <person name="Ji P."/>
            <person name="Sakyi L.B."/>
            <person name="Cui X."/>
            <person name="Yuan T."/>
            <person name="Jiang B."/>
            <person name="Yang W."/>
            <person name="Lam T.T.-Y."/>
            <person name="Chang Q."/>
            <person name="Ding S."/>
            <person name="Wang X."/>
            <person name="Zhu J."/>
            <person name="Ruan X."/>
            <person name="Zhao L."/>
            <person name="Wei J."/>
            <person name="Que T."/>
            <person name="Du C."/>
            <person name="Cheng J."/>
            <person name="Dai P."/>
            <person name="Han X."/>
            <person name="Huang E."/>
            <person name="Gao Y."/>
            <person name="Liu J."/>
            <person name="Shao H."/>
            <person name="Ye R."/>
            <person name="Li L."/>
            <person name="Wei W."/>
            <person name="Wang X."/>
            <person name="Wang C."/>
            <person name="Huo Q."/>
            <person name="Li W."/>
            <person name="Guo W."/>
            <person name="Chen H."/>
            <person name="Chen S."/>
            <person name="Zhou L."/>
            <person name="Zhou L."/>
            <person name="Ni X."/>
            <person name="Tian J."/>
            <person name="Zhou Y."/>
            <person name="Sheng Y."/>
            <person name="Liu T."/>
            <person name="Pan Y."/>
            <person name="Xia L."/>
            <person name="Li J."/>
            <person name="Zhao F."/>
            <person name="Cao W."/>
        </authorList>
    </citation>
    <scope>NUCLEOTIDE SEQUENCE</scope>
    <source>
        <strain evidence="3">Rmic-2018</strain>
        <tissue evidence="3">Larvae</tissue>
    </source>
</reference>